<feature type="domain" description="ABC transporter" evidence="3">
    <location>
        <begin position="249"/>
        <end position="494"/>
    </location>
</feature>
<evidence type="ECO:0000313" key="4">
    <source>
        <dbReference type="EMBL" id="MCB8883559.1"/>
    </source>
</evidence>
<dbReference type="PANTHER" id="PTHR43790:SF4">
    <property type="entry name" value="GUANOSINE IMPORT ATP-BINDING PROTEIN NUPO"/>
    <property type="match status" value="1"/>
</dbReference>
<dbReference type="GO" id="GO:0016887">
    <property type="term" value="F:ATP hydrolysis activity"/>
    <property type="evidence" value="ECO:0007669"/>
    <property type="project" value="InterPro"/>
</dbReference>
<evidence type="ECO:0000259" key="3">
    <source>
        <dbReference type="PROSITE" id="PS50893"/>
    </source>
</evidence>
<dbReference type="AlphaFoldDB" id="A0A964E6G3"/>
<dbReference type="PROSITE" id="PS00211">
    <property type="entry name" value="ABC_TRANSPORTER_1"/>
    <property type="match status" value="1"/>
</dbReference>
<keyword evidence="2 4" id="KW-0067">ATP-binding</keyword>
<dbReference type="Gene3D" id="3.40.50.300">
    <property type="entry name" value="P-loop containing nucleotide triphosphate hydrolases"/>
    <property type="match status" value="2"/>
</dbReference>
<keyword evidence="5" id="KW-1185">Reference proteome</keyword>
<dbReference type="InterPro" id="IPR003593">
    <property type="entry name" value="AAA+_ATPase"/>
</dbReference>
<evidence type="ECO:0000256" key="1">
    <source>
        <dbReference type="ARBA" id="ARBA00022741"/>
    </source>
</evidence>
<dbReference type="InterPro" id="IPR027417">
    <property type="entry name" value="P-loop_NTPase"/>
</dbReference>
<gene>
    <name evidence="4" type="ORF">ACELLULO517_25145</name>
</gene>
<dbReference type="EMBL" id="JAESVA010000014">
    <property type="protein sequence ID" value="MCB8883559.1"/>
    <property type="molecule type" value="Genomic_DNA"/>
</dbReference>
<dbReference type="Proteomes" id="UP000721844">
    <property type="component" value="Unassembled WGS sequence"/>
</dbReference>
<protein>
    <submittedName>
        <fullName evidence="4">ABC transporter ATP-binding protein</fullName>
    </submittedName>
</protein>
<feature type="domain" description="ABC transporter" evidence="3">
    <location>
        <begin position="5"/>
        <end position="239"/>
    </location>
</feature>
<dbReference type="InterPro" id="IPR050107">
    <property type="entry name" value="ABC_carbohydrate_import_ATPase"/>
</dbReference>
<comment type="caution">
    <text evidence="4">The sequence shown here is derived from an EMBL/GenBank/DDBJ whole genome shotgun (WGS) entry which is preliminary data.</text>
</comment>
<dbReference type="SUPFAM" id="SSF52540">
    <property type="entry name" value="P-loop containing nucleoside triphosphate hydrolases"/>
    <property type="match status" value="2"/>
</dbReference>
<dbReference type="GO" id="GO:0005524">
    <property type="term" value="F:ATP binding"/>
    <property type="evidence" value="ECO:0007669"/>
    <property type="project" value="UniProtKB-KW"/>
</dbReference>
<dbReference type="InterPro" id="IPR017871">
    <property type="entry name" value="ABC_transporter-like_CS"/>
</dbReference>
<dbReference type="InterPro" id="IPR003439">
    <property type="entry name" value="ABC_transporter-like_ATP-bd"/>
</dbReference>
<accession>A0A964E6G3</accession>
<evidence type="ECO:0000313" key="5">
    <source>
        <dbReference type="Proteomes" id="UP000721844"/>
    </source>
</evidence>
<name>A0A964E6G3_9PROT</name>
<proteinExistence type="predicted"/>
<organism evidence="4 5">
    <name type="scientific">Acidisoma cellulosilyticum</name>
    <dbReference type="NCBI Taxonomy" id="2802395"/>
    <lineage>
        <taxon>Bacteria</taxon>
        <taxon>Pseudomonadati</taxon>
        <taxon>Pseudomonadota</taxon>
        <taxon>Alphaproteobacteria</taxon>
        <taxon>Acetobacterales</taxon>
        <taxon>Acidocellaceae</taxon>
        <taxon>Acidisoma</taxon>
    </lineage>
</organism>
<dbReference type="RefSeq" id="WP_227310216.1">
    <property type="nucleotide sequence ID" value="NZ_JAESVA010000014.1"/>
</dbReference>
<keyword evidence="1" id="KW-0547">Nucleotide-binding</keyword>
<dbReference type="CDD" id="cd03216">
    <property type="entry name" value="ABC_Carb_Monos_I"/>
    <property type="match status" value="1"/>
</dbReference>
<reference evidence="4 5" key="1">
    <citation type="journal article" date="2021" name="Microorganisms">
        <title>Acidisoma silvae sp. nov. and Acidisomacellulosilytica sp. nov., Two Acidophilic Bacteria Isolated from Decaying Wood, Hydrolyzing Cellulose and Producing Poly-3-hydroxybutyrate.</title>
        <authorList>
            <person name="Mieszkin S."/>
            <person name="Pouder E."/>
            <person name="Uroz S."/>
            <person name="Simon-Colin C."/>
            <person name="Alain K."/>
        </authorList>
    </citation>
    <scope>NUCLEOTIDE SEQUENCE [LARGE SCALE GENOMIC DNA]</scope>
    <source>
        <strain evidence="4 5">HW T5.17</strain>
    </source>
</reference>
<dbReference type="CDD" id="cd03215">
    <property type="entry name" value="ABC_Carb_Monos_II"/>
    <property type="match status" value="1"/>
</dbReference>
<sequence>MAALLEMRGIVRCYGKLRANDGIDLDVHAGEIVGLLGENGSGKSTLMKVLFGMVPPDGGGIVFRGKELAGHRPGDAMAAGIAMIHQHFMLVEAMTVVENVMLGWKESGWWLGRHAMAARIRETSERFGLALDPFARVADLPLGRRQRIEILKAVLREAELLILDEPTSNLAPSEVTELLAILRRLRQDGKGIVFITHKLPEVMAVCDTVTVLRAGKVSGRAPVAGASRAGLAGMMVGRDVTAPQILGEIAPGPIRLDIQGLSGPGLGPIDLTLRGGEILGIAGVDGNGQLELAETLAGLRRATAGRISLDGQEITRATVNARMQAGLAYMPADRSSTALVRSMTIADNLMLRDSRRAPYRRHGLLAGRAGLTKAKALMQRFDIRAPSPATPASRLSGGNQQKIVIARELDRNPAVLIAHQPTWGLDPGATHFVLERMIALRDAGACVIYISSELEEVLSISDRVAVIAGGTIAGIMARAAIDMPQLGLWMSGRAA</sequence>
<dbReference type="Pfam" id="PF00005">
    <property type="entry name" value="ABC_tran"/>
    <property type="match status" value="2"/>
</dbReference>
<dbReference type="PROSITE" id="PS50893">
    <property type="entry name" value="ABC_TRANSPORTER_2"/>
    <property type="match status" value="2"/>
</dbReference>
<dbReference type="PANTHER" id="PTHR43790">
    <property type="entry name" value="CARBOHYDRATE TRANSPORT ATP-BINDING PROTEIN MG119-RELATED"/>
    <property type="match status" value="1"/>
</dbReference>
<dbReference type="SMART" id="SM00382">
    <property type="entry name" value="AAA"/>
    <property type="match status" value="2"/>
</dbReference>
<evidence type="ECO:0000256" key="2">
    <source>
        <dbReference type="ARBA" id="ARBA00022840"/>
    </source>
</evidence>